<evidence type="ECO:0000313" key="2">
    <source>
        <dbReference type="EMBL" id="WOL13638.1"/>
    </source>
</evidence>
<reference evidence="2 3" key="1">
    <citation type="submission" date="2023-10" db="EMBL/GenBank/DDBJ databases">
        <title>Chromosome-scale genome assembly provides insights into flower coloration mechanisms of Canna indica.</title>
        <authorList>
            <person name="Li C."/>
        </authorList>
    </citation>
    <scope>NUCLEOTIDE SEQUENCE [LARGE SCALE GENOMIC DNA]</scope>
    <source>
        <tissue evidence="2">Flower</tissue>
    </source>
</reference>
<keyword evidence="1" id="KW-1133">Transmembrane helix</keyword>
<dbReference type="Gene3D" id="3.30.70.100">
    <property type="match status" value="2"/>
</dbReference>
<keyword evidence="1" id="KW-0472">Membrane</keyword>
<sequence length="249" mass="27394">MVKQKMVMKLCLEDARKRSKALKAAVGLPGVISVALDKDRIIVVGDGVDSVALTTIMRKKFGYVELVSVSSAEEKKEEKKSVSSSNQKMVMKLCLEDARKRSKALKAAVGLPGRIIVVGVGVVSVALTTLLRKKFGYVELVSVGSAEEKKEEKKSVSSSNAGMSGIQELATGELAVSTSNGDAIREQVVQDHINFFNLLARKYNFHSMCKFLQKSESNLLRPPSYNRLSVIFVMDELTRQVQQLQQQLN</sequence>
<protein>
    <submittedName>
        <fullName evidence="2">Uncharacterized protein</fullName>
    </submittedName>
</protein>
<keyword evidence="1" id="KW-0812">Transmembrane</keyword>
<dbReference type="Proteomes" id="UP001327560">
    <property type="component" value="Chromosome 7"/>
</dbReference>
<dbReference type="PANTHER" id="PTHR46371">
    <property type="entry name" value="OS04G0464100 PROTEIN"/>
    <property type="match status" value="1"/>
</dbReference>
<name>A0AAQ3KRC0_9LILI</name>
<dbReference type="AlphaFoldDB" id="A0AAQ3KRC0"/>
<dbReference type="EMBL" id="CP136896">
    <property type="protein sequence ID" value="WOL13638.1"/>
    <property type="molecule type" value="Genomic_DNA"/>
</dbReference>
<dbReference type="InterPro" id="IPR044296">
    <property type="entry name" value="HIPP46"/>
</dbReference>
<evidence type="ECO:0000256" key="1">
    <source>
        <dbReference type="SAM" id="Phobius"/>
    </source>
</evidence>
<organism evidence="2 3">
    <name type="scientific">Canna indica</name>
    <name type="common">Indian-shot</name>
    <dbReference type="NCBI Taxonomy" id="4628"/>
    <lineage>
        <taxon>Eukaryota</taxon>
        <taxon>Viridiplantae</taxon>
        <taxon>Streptophyta</taxon>
        <taxon>Embryophyta</taxon>
        <taxon>Tracheophyta</taxon>
        <taxon>Spermatophyta</taxon>
        <taxon>Magnoliopsida</taxon>
        <taxon>Liliopsida</taxon>
        <taxon>Zingiberales</taxon>
        <taxon>Cannaceae</taxon>
        <taxon>Canna</taxon>
    </lineage>
</organism>
<gene>
    <name evidence="2" type="ORF">Cni_G22411</name>
</gene>
<keyword evidence="3" id="KW-1185">Reference proteome</keyword>
<feature type="transmembrane region" description="Helical" evidence="1">
    <location>
        <begin position="109"/>
        <end position="131"/>
    </location>
</feature>
<evidence type="ECO:0000313" key="3">
    <source>
        <dbReference type="Proteomes" id="UP001327560"/>
    </source>
</evidence>
<proteinExistence type="predicted"/>
<accession>A0AAQ3KRC0</accession>